<dbReference type="AlphaFoldDB" id="A0A1C6TYZ3"/>
<evidence type="ECO:0008006" key="3">
    <source>
        <dbReference type="Google" id="ProtNLM"/>
    </source>
</evidence>
<gene>
    <name evidence="1" type="ORF">GA0070617_0462</name>
</gene>
<dbReference type="Proteomes" id="UP000198937">
    <property type="component" value="Unassembled WGS sequence"/>
</dbReference>
<name>A0A1C6TYZ3_9ACTN</name>
<accession>A0A1C6TYZ3</accession>
<protein>
    <recommendedName>
        <fullName evidence="3">Glycolipid-binding</fullName>
    </recommendedName>
</protein>
<evidence type="ECO:0000313" key="1">
    <source>
        <dbReference type="EMBL" id="SCL47052.1"/>
    </source>
</evidence>
<sequence>MSSPHWYHRLPEVSARQRAMAGNVRFMGQSLFWSRIDTTGAEHALVTDERGLTARGTQVAVDPIPYTCRYTLVTGPDWATSRLEVEAEGAGWLRGVHLEHGTDGWRVTTTEQGDLDRALTAAGQPTAGLPGTDDPDGLVDASDVDLGGSPLFNTLPVRRLGLTAAPAGTEHRITVAWVLVPSLLVVPAEQVYTALGAGQVRFTSDTFTADLTLDPAGYLLRYPGLAVRHDAPA</sequence>
<dbReference type="SUPFAM" id="SSF159275">
    <property type="entry name" value="PA1994-like"/>
    <property type="match status" value="1"/>
</dbReference>
<proteinExistence type="predicted"/>
<evidence type="ECO:0000313" key="2">
    <source>
        <dbReference type="Proteomes" id="UP000198937"/>
    </source>
</evidence>
<keyword evidence="2" id="KW-1185">Reference proteome</keyword>
<dbReference type="InterPro" id="IPR009467">
    <property type="entry name" value="Glycolipid-bd_prot_put"/>
</dbReference>
<reference evidence="1 2" key="1">
    <citation type="submission" date="2016-06" db="EMBL/GenBank/DDBJ databases">
        <authorList>
            <person name="Kjaerup R.B."/>
            <person name="Dalgaard T.S."/>
            <person name="Juul-Madsen H.R."/>
        </authorList>
    </citation>
    <scope>NUCLEOTIDE SEQUENCE [LARGE SCALE GENOMIC DNA]</scope>
    <source>
        <strain evidence="1 2">DSM 45577</strain>
    </source>
</reference>
<dbReference type="Pfam" id="PF06475">
    <property type="entry name" value="Glycolipid_bind"/>
    <property type="match status" value="1"/>
</dbReference>
<organism evidence="1 2">
    <name type="scientific">Micromonospora yangpuensis</name>
    <dbReference type="NCBI Taxonomy" id="683228"/>
    <lineage>
        <taxon>Bacteria</taxon>
        <taxon>Bacillati</taxon>
        <taxon>Actinomycetota</taxon>
        <taxon>Actinomycetes</taxon>
        <taxon>Micromonosporales</taxon>
        <taxon>Micromonosporaceae</taxon>
        <taxon>Micromonospora</taxon>
    </lineage>
</organism>
<dbReference type="STRING" id="683228.GA0070617_0462"/>
<dbReference type="EMBL" id="FMIA01000002">
    <property type="protein sequence ID" value="SCL47052.1"/>
    <property type="molecule type" value="Genomic_DNA"/>
</dbReference>